<reference evidence="2 3" key="1">
    <citation type="submission" date="2021-06" db="EMBL/GenBank/DDBJ databases">
        <title>Caerostris darwini draft genome.</title>
        <authorList>
            <person name="Kono N."/>
            <person name="Arakawa K."/>
        </authorList>
    </citation>
    <scope>NUCLEOTIDE SEQUENCE [LARGE SCALE GENOMIC DNA]</scope>
</reference>
<evidence type="ECO:0000256" key="1">
    <source>
        <dbReference type="SAM" id="MobiDB-lite"/>
    </source>
</evidence>
<dbReference type="AlphaFoldDB" id="A0AAV4TEF7"/>
<keyword evidence="3" id="KW-1185">Reference proteome</keyword>
<protein>
    <submittedName>
        <fullName evidence="2">Uncharacterized protein</fullName>
    </submittedName>
</protein>
<dbReference type="EMBL" id="BPLQ01009397">
    <property type="protein sequence ID" value="GIY43762.1"/>
    <property type="molecule type" value="Genomic_DNA"/>
</dbReference>
<accession>A0AAV4TEF7</accession>
<organism evidence="2 3">
    <name type="scientific">Caerostris darwini</name>
    <dbReference type="NCBI Taxonomy" id="1538125"/>
    <lineage>
        <taxon>Eukaryota</taxon>
        <taxon>Metazoa</taxon>
        <taxon>Ecdysozoa</taxon>
        <taxon>Arthropoda</taxon>
        <taxon>Chelicerata</taxon>
        <taxon>Arachnida</taxon>
        <taxon>Araneae</taxon>
        <taxon>Araneomorphae</taxon>
        <taxon>Entelegynae</taxon>
        <taxon>Araneoidea</taxon>
        <taxon>Araneidae</taxon>
        <taxon>Caerostris</taxon>
    </lineage>
</organism>
<name>A0AAV4TEF7_9ARAC</name>
<gene>
    <name evidence="2" type="ORF">CDAR_523001</name>
</gene>
<feature type="region of interest" description="Disordered" evidence="1">
    <location>
        <begin position="17"/>
        <end position="47"/>
    </location>
</feature>
<evidence type="ECO:0000313" key="3">
    <source>
        <dbReference type="Proteomes" id="UP001054837"/>
    </source>
</evidence>
<proteinExistence type="predicted"/>
<comment type="caution">
    <text evidence="2">The sequence shown here is derived from an EMBL/GenBank/DDBJ whole genome shotgun (WGS) entry which is preliminary data.</text>
</comment>
<evidence type="ECO:0000313" key="2">
    <source>
        <dbReference type="EMBL" id="GIY43762.1"/>
    </source>
</evidence>
<sequence length="78" mass="8382">MQLKYLERSPRLGCATIGGRKGPSSSADEVGGEGNLPKLEPGTDRDTGEWPLLLTTFSAILALRSQTDLFSLPFCIEA</sequence>
<dbReference type="Proteomes" id="UP001054837">
    <property type="component" value="Unassembled WGS sequence"/>
</dbReference>